<keyword evidence="3" id="KW-0489">Methyltransferase</keyword>
<feature type="domain" description="Methyltransferase type 11" evidence="2">
    <location>
        <begin position="54"/>
        <end position="152"/>
    </location>
</feature>
<dbReference type="Gene3D" id="3.40.50.150">
    <property type="entry name" value="Vaccinia Virus protein VP39"/>
    <property type="match status" value="1"/>
</dbReference>
<dbReference type="GO" id="GO:0008168">
    <property type="term" value="F:methyltransferase activity"/>
    <property type="evidence" value="ECO:0007669"/>
    <property type="project" value="UniProtKB-KW"/>
</dbReference>
<keyword evidence="4" id="KW-1185">Reference proteome</keyword>
<evidence type="ECO:0000313" key="3">
    <source>
        <dbReference type="EMBL" id="UOX34222.1"/>
    </source>
</evidence>
<sequence length="220" mass="25449">MEPKKIELIELERQLSCPTGDNGIKVAENMNYTNIKMTLSSIENLELKNEDSILEIGHGNCGHLNKILEKGNAIQYFGLEISDTMKNEAERINKDFILNNTVNFQIYDGNTIPFPDNSFDKLFTVNTIYFWSDPISFLNEIFRVLKSNGIFTLTFAQKKFMQSLPFVKDKFMLYNNDTLKELISKTNFIVLDIINKTENVESKIGDFVEREFTVMKLTKK</sequence>
<dbReference type="InterPro" id="IPR029063">
    <property type="entry name" value="SAM-dependent_MTases_sf"/>
</dbReference>
<protein>
    <submittedName>
        <fullName evidence="3">Class I SAM-dependent methyltransferase</fullName>
    </submittedName>
</protein>
<reference evidence="3" key="1">
    <citation type="submission" date="2021-12" db="EMBL/GenBank/DDBJ databases">
        <authorList>
            <person name="Cha I.-T."/>
            <person name="Lee K.-E."/>
            <person name="Park S.-J."/>
        </authorList>
    </citation>
    <scope>NUCLEOTIDE SEQUENCE</scope>
    <source>
        <strain evidence="3">YSM-43</strain>
    </source>
</reference>
<dbReference type="PANTHER" id="PTHR44068">
    <property type="entry name" value="ZGC:194242"/>
    <property type="match status" value="1"/>
</dbReference>
<proteinExistence type="predicted"/>
<dbReference type="SUPFAM" id="SSF53335">
    <property type="entry name" value="S-adenosyl-L-methionine-dependent methyltransferases"/>
    <property type="match status" value="1"/>
</dbReference>
<dbReference type="CDD" id="cd02440">
    <property type="entry name" value="AdoMet_MTases"/>
    <property type="match status" value="1"/>
</dbReference>
<dbReference type="Pfam" id="PF08241">
    <property type="entry name" value="Methyltransf_11"/>
    <property type="match status" value="1"/>
</dbReference>
<dbReference type="InterPro" id="IPR013216">
    <property type="entry name" value="Methyltransf_11"/>
</dbReference>
<keyword evidence="1" id="KW-0808">Transferase</keyword>
<reference evidence="3" key="2">
    <citation type="submission" date="2022-04" db="EMBL/GenBank/DDBJ databases">
        <title>Complete Genome Sequence of Flavobacterium sediminilitoris YSM-43, Isolated from a Tidal Sediment.</title>
        <authorList>
            <person name="Lee P.A."/>
        </authorList>
    </citation>
    <scope>NUCLEOTIDE SEQUENCE</scope>
    <source>
        <strain evidence="3">YSM-43</strain>
    </source>
</reference>
<dbReference type="InterPro" id="IPR050447">
    <property type="entry name" value="Erg6_SMT_methyltransf"/>
</dbReference>
<name>A0ABY4HPW6_9FLAO</name>
<dbReference type="PANTHER" id="PTHR44068:SF1">
    <property type="entry name" value="HYPOTHETICAL LOC100005854"/>
    <property type="match status" value="1"/>
</dbReference>
<evidence type="ECO:0000259" key="2">
    <source>
        <dbReference type="Pfam" id="PF08241"/>
    </source>
</evidence>
<evidence type="ECO:0000256" key="1">
    <source>
        <dbReference type="ARBA" id="ARBA00022679"/>
    </source>
</evidence>
<dbReference type="RefSeq" id="WP_246916948.1">
    <property type="nucleotide sequence ID" value="NZ_CP090145.1"/>
</dbReference>
<gene>
    <name evidence="3" type="ORF">LXD69_01605</name>
</gene>
<evidence type="ECO:0000313" key="4">
    <source>
        <dbReference type="Proteomes" id="UP000830454"/>
    </source>
</evidence>
<dbReference type="Proteomes" id="UP000830454">
    <property type="component" value="Chromosome"/>
</dbReference>
<organism evidence="3 4">
    <name type="scientific">Flavobacterium sediminilitoris</name>
    <dbReference type="NCBI Taxonomy" id="2024526"/>
    <lineage>
        <taxon>Bacteria</taxon>
        <taxon>Pseudomonadati</taxon>
        <taxon>Bacteroidota</taxon>
        <taxon>Flavobacteriia</taxon>
        <taxon>Flavobacteriales</taxon>
        <taxon>Flavobacteriaceae</taxon>
        <taxon>Flavobacterium</taxon>
    </lineage>
</organism>
<accession>A0ABY4HPW6</accession>
<dbReference type="GO" id="GO:0032259">
    <property type="term" value="P:methylation"/>
    <property type="evidence" value="ECO:0007669"/>
    <property type="project" value="UniProtKB-KW"/>
</dbReference>
<dbReference type="EMBL" id="CP090145">
    <property type="protein sequence ID" value="UOX34222.1"/>
    <property type="molecule type" value="Genomic_DNA"/>
</dbReference>